<protein>
    <recommendedName>
        <fullName evidence="4">Zinc chelation protein SecC</fullName>
    </recommendedName>
</protein>
<evidence type="ECO:0000313" key="3">
    <source>
        <dbReference type="Proteomes" id="UP000693672"/>
    </source>
</evidence>
<dbReference type="RefSeq" id="WP_218095188.1">
    <property type="nucleotide sequence ID" value="NZ_CAJVAS010000039.1"/>
</dbReference>
<evidence type="ECO:0008006" key="4">
    <source>
        <dbReference type="Google" id="ProtNLM"/>
    </source>
</evidence>
<organism evidence="2 3">
    <name type="scientific">Paenibacillus solanacearum</name>
    <dbReference type="NCBI Taxonomy" id="2048548"/>
    <lineage>
        <taxon>Bacteria</taxon>
        <taxon>Bacillati</taxon>
        <taxon>Bacillota</taxon>
        <taxon>Bacilli</taxon>
        <taxon>Bacillales</taxon>
        <taxon>Paenibacillaceae</taxon>
        <taxon>Paenibacillus</taxon>
    </lineage>
</organism>
<name>A0A916NL00_9BACL</name>
<proteinExistence type="predicted"/>
<dbReference type="InterPro" id="IPR004027">
    <property type="entry name" value="SEC_C_motif"/>
</dbReference>
<dbReference type="Proteomes" id="UP000693672">
    <property type="component" value="Unassembled WGS sequence"/>
</dbReference>
<gene>
    <name evidence="2" type="ORF">PAESOLCIP111_05476</name>
</gene>
<feature type="region of interest" description="Disordered" evidence="1">
    <location>
        <begin position="20"/>
        <end position="39"/>
    </location>
</feature>
<reference evidence="2" key="1">
    <citation type="submission" date="2021-06" db="EMBL/GenBank/DDBJ databases">
        <authorList>
            <person name="Criscuolo A."/>
        </authorList>
    </citation>
    <scope>NUCLEOTIDE SEQUENCE</scope>
    <source>
        <strain evidence="2">CIP111600</strain>
    </source>
</reference>
<sequence length="400" mass="44641">MDKSLNAADQRRLLDALEKAKGSRKKMAAKEEEQRWQPSGESADLAGCLAKLTKGELSAIRGHLDIKGASSLKKQELIDLLADKLSAMLPVLLSKMDEARFRILKQVAGRGGRAYLPLEPEQLEYFKQRGLLFTGTYKGNRTLLLPQPLVKSFEAADSPALRETVRRNTEWIQLTQGMLFYYGVLGLAHLESLLKQHTGANLNVTAYLAVMEDALPYYDNMKRTAHGFAHYRVWDENKVLEAHRIRADVPLYPFTKSQLKLASEPEFMERSAAIQAFTGFIKKNYEISADAAEHLVEECVYAIRSGEMPNQVLEFLQSQMDIADLELLKAFMAHIMILHNSTRQWELKGYTPDELSASGSGKAAAPAAKADVIDLTTRKSVGRNDPCPCGSGKKYKKCCG</sequence>
<dbReference type="Pfam" id="PF02810">
    <property type="entry name" value="SEC-C"/>
    <property type="match status" value="1"/>
</dbReference>
<evidence type="ECO:0000256" key="1">
    <source>
        <dbReference type="SAM" id="MobiDB-lite"/>
    </source>
</evidence>
<evidence type="ECO:0000313" key="2">
    <source>
        <dbReference type="EMBL" id="CAG7647856.1"/>
    </source>
</evidence>
<dbReference type="AlphaFoldDB" id="A0A916NL00"/>
<keyword evidence="3" id="KW-1185">Reference proteome</keyword>
<comment type="caution">
    <text evidence="2">The sequence shown here is derived from an EMBL/GenBank/DDBJ whole genome shotgun (WGS) entry which is preliminary data.</text>
</comment>
<dbReference type="EMBL" id="CAJVAS010000039">
    <property type="protein sequence ID" value="CAG7647856.1"/>
    <property type="molecule type" value="Genomic_DNA"/>
</dbReference>
<accession>A0A916NL00</accession>